<keyword evidence="4" id="KW-1185">Reference proteome</keyword>
<proteinExistence type="predicted"/>
<evidence type="ECO:0000313" key="3">
    <source>
        <dbReference type="EMBL" id="KAK9426621.1"/>
    </source>
</evidence>
<comment type="caution">
    <text evidence="3">The sequence shown here is derived from an EMBL/GenBank/DDBJ whole genome shotgun (WGS) entry which is preliminary data.</text>
</comment>
<evidence type="ECO:0000256" key="1">
    <source>
        <dbReference type="SAM" id="MobiDB-lite"/>
    </source>
</evidence>
<dbReference type="InterPro" id="IPR010730">
    <property type="entry name" value="HET"/>
</dbReference>
<accession>A0ABR2VIL5</accession>
<evidence type="ECO:0000313" key="4">
    <source>
        <dbReference type="Proteomes" id="UP001408356"/>
    </source>
</evidence>
<dbReference type="Proteomes" id="UP001408356">
    <property type="component" value="Unassembled WGS sequence"/>
</dbReference>
<name>A0ABR2VIL5_9PEZI</name>
<dbReference type="Pfam" id="PF06985">
    <property type="entry name" value="HET"/>
    <property type="match status" value="1"/>
</dbReference>
<gene>
    <name evidence="3" type="ORF">SUNI508_00148</name>
</gene>
<feature type="domain" description="Heterokaryon incompatibility" evidence="2">
    <location>
        <begin position="68"/>
        <end position="247"/>
    </location>
</feature>
<dbReference type="EMBL" id="JARVKF010000001">
    <property type="protein sequence ID" value="KAK9426621.1"/>
    <property type="molecule type" value="Genomic_DNA"/>
</dbReference>
<dbReference type="PANTHER" id="PTHR24148">
    <property type="entry name" value="ANKYRIN REPEAT DOMAIN-CONTAINING PROTEIN 39 HOMOLOG-RELATED"/>
    <property type="match status" value="1"/>
</dbReference>
<dbReference type="InterPro" id="IPR052895">
    <property type="entry name" value="HetReg/Transcr_Mod"/>
</dbReference>
<feature type="region of interest" description="Disordered" evidence="1">
    <location>
        <begin position="190"/>
        <end position="219"/>
    </location>
</feature>
<sequence>MEQNASPRSDEWRTHLYSQVPLRWRNGDIRLLTIQSRNFSKSIAATPEDQPQIQCFLTLANLKQQPKFVAVSHTCDTHEDRSLLVNGALVPVSYDVFHVLEHLQEETEPITIWIDTLCINKGDTEERSAQVAQLADVFSVASSTIVWLGTAVEGSDEAMGALGRLAEENLTPAAQKLLLNALRKTPLAANFPPPDYNANGQDRDQDQTHSASSEKELSLDDQLQSLRSSFQSLMNRDYWSRLWSLQELVFTSKGLVVCGPRKMDLERFYMSAKALDGVLNMATYSKWLAASKAPSSPAVLENTEPANFSASPAIRLLAEREFFRGGRGWWSSTDHPLLSILSRYYLPASDPRIKFNYQDKRDLIFGFVGMASDKNGLESLVDYSKDYRQICTETTISLLKQNPKVLQLCQADHAGTDKPSWLVDWSDVKMPVSYSYGRSFNACGPADTRFYRVEVDPSNAGIISLKGVLIGIVQNVLETNPENSEQSNTPTAAIDRLFKQSLDTAKSPYSAEQAPDIPPSMLTNKPFIMDTGYVGCGGHLIKGDSIAIFYGSEVPFAMRKQPDETFRLIGEVYVHGVMEGEYMKVHRKESILCIS</sequence>
<organism evidence="3 4">
    <name type="scientific">Seiridium unicorne</name>
    <dbReference type="NCBI Taxonomy" id="138068"/>
    <lineage>
        <taxon>Eukaryota</taxon>
        <taxon>Fungi</taxon>
        <taxon>Dikarya</taxon>
        <taxon>Ascomycota</taxon>
        <taxon>Pezizomycotina</taxon>
        <taxon>Sordariomycetes</taxon>
        <taxon>Xylariomycetidae</taxon>
        <taxon>Amphisphaeriales</taxon>
        <taxon>Sporocadaceae</taxon>
        <taxon>Seiridium</taxon>
    </lineage>
</organism>
<feature type="compositionally biased region" description="Basic and acidic residues" evidence="1">
    <location>
        <begin position="201"/>
        <end position="218"/>
    </location>
</feature>
<dbReference type="PANTHER" id="PTHR24148:SF73">
    <property type="entry name" value="HET DOMAIN PROTEIN (AFU_ORTHOLOGUE AFUA_8G01020)"/>
    <property type="match status" value="1"/>
</dbReference>
<reference evidence="3 4" key="1">
    <citation type="journal article" date="2024" name="J. Plant Pathol.">
        <title>Sequence and assembly of the genome of Seiridium unicorne, isolate CBS 538.82, causal agent of cypress canker disease.</title>
        <authorList>
            <person name="Scali E."/>
            <person name="Rocca G.D."/>
            <person name="Danti R."/>
            <person name="Garbelotto M."/>
            <person name="Barberini S."/>
            <person name="Baroncelli R."/>
            <person name="Emiliani G."/>
        </authorList>
    </citation>
    <scope>NUCLEOTIDE SEQUENCE [LARGE SCALE GENOMIC DNA]</scope>
    <source>
        <strain evidence="3 4">BM-138-508</strain>
    </source>
</reference>
<evidence type="ECO:0000259" key="2">
    <source>
        <dbReference type="Pfam" id="PF06985"/>
    </source>
</evidence>
<dbReference type="Pfam" id="PF26639">
    <property type="entry name" value="Het-6_barrel"/>
    <property type="match status" value="1"/>
</dbReference>
<protein>
    <submittedName>
        <fullName evidence="3">Heterokaryon incompatibility protein-domain-containing protein</fullName>
    </submittedName>
</protein>